<feature type="domain" description="BESS" evidence="2">
    <location>
        <begin position="176"/>
        <end position="209"/>
    </location>
</feature>
<dbReference type="AlphaFoldDB" id="A0A8J9Y6C7"/>
<dbReference type="OrthoDB" id="5779735at2759"/>
<feature type="region of interest" description="Disordered" evidence="1">
    <location>
        <begin position="153"/>
        <end position="172"/>
    </location>
</feature>
<evidence type="ECO:0000313" key="5">
    <source>
        <dbReference type="Proteomes" id="UP000838878"/>
    </source>
</evidence>
<keyword evidence="5" id="KW-1185">Reference proteome</keyword>
<evidence type="ECO:0008006" key="6">
    <source>
        <dbReference type="Google" id="ProtNLM"/>
    </source>
</evidence>
<dbReference type="GO" id="GO:0003677">
    <property type="term" value="F:DNA binding"/>
    <property type="evidence" value="ECO:0007669"/>
    <property type="project" value="InterPro"/>
</dbReference>
<feature type="non-terminal residue" evidence="4">
    <location>
        <position position="230"/>
    </location>
</feature>
<dbReference type="GO" id="GO:0005667">
    <property type="term" value="C:transcription regulator complex"/>
    <property type="evidence" value="ECO:0007669"/>
    <property type="project" value="TreeGrafter"/>
</dbReference>
<dbReference type="PANTHER" id="PTHR12243">
    <property type="entry name" value="MADF DOMAIN TRANSCRIPTION FACTOR"/>
    <property type="match status" value="1"/>
</dbReference>
<dbReference type="SMART" id="SM00595">
    <property type="entry name" value="MADF"/>
    <property type="match status" value="1"/>
</dbReference>
<evidence type="ECO:0000259" key="3">
    <source>
        <dbReference type="Pfam" id="PF10545"/>
    </source>
</evidence>
<reference evidence="4" key="1">
    <citation type="submission" date="2021-12" db="EMBL/GenBank/DDBJ databases">
        <authorList>
            <person name="Martin H S."/>
        </authorList>
    </citation>
    <scope>NUCLEOTIDE SEQUENCE</scope>
</reference>
<dbReference type="GO" id="GO:0006357">
    <property type="term" value="P:regulation of transcription by RNA polymerase II"/>
    <property type="evidence" value="ECO:0007669"/>
    <property type="project" value="TreeGrafter"/>
</dbReference>
<dbReference type="GO" id="GO:0005634">
    <property type="term" value="C:nucleus"/>
    <property type="evidence" value="ECO:0007669"/>
    <property type="project" value="TreeGrafter"/>
</dbReference>
<proteinExistence type="predicted"/>
<dbReference type="Proteomes" id="UP000838878">
    <property type="component" value="Chromosome 2"/>
</dbReference>
<name>A0A8J9Y6C7_9NEOP</name>
<gene>
    <name evidence="4" type="ORF">BINO364_LOCUS6807</name>
</gene>
<dbReference type="Pfam" id="PF10545">
    <property type="entry name" value="MADF_DNA_bdg"/>
    <property type="match status" value="1"/>
</dbReference>
<evidence type="ECO:0000313" key="4">
    <source>
        <dbReference type="EMBL" id="CAH0720594.1"/>
    </source>
</evidence>
<dbReference type="InterPro" id="IPR004210">
    <property type="entry name" value="BESS_motif"/>
</dbReference>
<dbReference type="Pfam" id="PF02944">
    <property type="entry name" value="BESS"/>
    <property type="match status" value="1"/>
</dbReference>
<dbReference type="InterPro" id="IPR039353">
    <property type="entry name" value="TF_Adf1"/>
</dbReference>
<evidence type="ECO:0000259" key="2">
    <source>
        <dbReference type="Pfam" id="PF02944"/>
    </source>
</evidence>
<organism evidence="4 5">
    <name type="scientific">Brenthis ino</name>
    <name type="common">lesser marbled fritillary</name>
    <dbReference type="NCBI Taxonomy" id="405034"/>
    <lineage>
        <taxon>Eukaryota</taxon>
        <taxon>Metazoa</taxon>
        <taxon>Ecdysozoa</taxon>
        <taxon>Arthropoda</taxon>
        <taxon>Hexapoda</taxon>
        <taxon>Insecta</taxon>
        <taxon>Pterygota</taxon>
        <taxon>Neoptera</taxon>
        <taxon>Endopterygota</taxon>
        <taxon>Lepidoptera</taxon>
        <taxon>Glossata</taxon>
        <taxon>Ditrysia</taxon>
        <taxon>Papilionoidea</taxon>
        <taxon>Nymphalidae</taxon>
        <taxon>Heliconiinae</taxon>
        <taxon>Argynnini</taxon>
        <taxon>Brenthis</taxon>
    </lineage>
</organism>
<dbReference type="PANTHER" id="PTHR12243:SF67">
    <property type="entry name" value="COREPRESSOR OF PANGOLIN, ISOFORM A-RELATED"/>
    <property type="match status" value="1"/>
</dbReference>
<protein>
    <recommendedName>
        <fullName evidence="6">MADF domain-containing protein</fullName>
    </recommendedName>
</protein>
<sequence>MSDTARAGRQRRTSFAIAQYSARLVWGGRVDRLTIMNARQYREKLIDEVKKYPVLYDTNHENHRDVDVRDRCWQEISDRLGANCEVLKREWKILRDSLRQSLKKSDKGVTTKAGLPCKKWRYQNRMSFVLPYMTFRPDVYRNRLSMKSDIKLDTSEAQSDQDQESEVWDPGNSDQDSLDLFFASVCQSTKRLPKKYQNQIKKQVLDVLLRVEEQVETEVGESKMEVYKNS</sequence>
<dbReference type="InterPro" id="IPR006578">
    <property type="entry name" value="MADF-dom"/>
</dbReference>
<feature type="domain" description="MADF" evidence="3">
    <location>
        <begin position="45"/>
        <end position="128"/>
    </location>
</feature>
<accession>A0A8J9Y6C7</accession>
<evidence type="ECO:0000256" key="1">
    <source>
        <dbReference type="SAM" id="MobiDB-lite"/>
    </source>
</evidence>
<dbReference type="EMBL" id="OV170222">
    <property type="protein sequence ID" value="CAH0720594.1"/>
    <property type="molecule type" value="Genomic_DNA"/>
</dbReference>